<sequence length="56" mass="6117">MNKTMMGLITGSLLGATVGIYAVSNMSPRERKKTLRRTKKMLKASIQMMGMGNILG</sequence>
<protein>
    <submittedName>
        <fullName evidence="1">Gas vesicle protein</fullName>
    </submittedName>
</protein>
<gene>
    <name evidence="1" type="ORF">JOC73_000450</name>
</gene>
<reference evidence="1 2" key="1">
    <citation type="submission" date="2021-01" db="EMBL/GenBank/DDBJ databases">
        <title>Genomic Encyclopedia of Type Strains, Phase IV (KMG-IV): sequencing the most valuable type-strain genomes for metagenomic binning, comparative biology and taxonomic classification.</title>
        <authorList>
            <person name="Goeker M."/>
        </authorList>
    </citation>
    <scope>NUCLEOTIDE SEQUENCE [LARGE SCALE GENOMIC DNA]</scope>
    <source>
        <strain evidence="1 2">DSM 25890</strain>
    </source>
</reference>
<comment type="caution">
    <text evidence="1">The sequence shown here is derived from an EMBL/GenBank/DDBJ whole genome shotgun (WGS) entry which is preliminary data.</text>
</comment>
<evidence type="ECO:0000313" key="1">
    <source>
        <dbReference type="EMBL" id="MBM7613941.1"/>
    </source>
</evidence>
<dbReference type="RefSeq" id="WP_204400226.1">
    <property type="nucleotide sequence ID" value="NZ_JAFBEE010000002.1"/>
</dbReference>
<organism evidence="1 2">
    <name type="scientific">Alkaliphilus hydrothermalis</name>
    <dbReference type="NCBI Taxonomy" id="1482730"/>
    <lineage>
        <taxon>Bacteria</taxon>
        <taxon>Bacillati</taxon>
        <taxon>Bacillota</taxon>
        <taxon>Clostridia</taxon>
        <taxon>Peptostreptococcales</taxon>
        <taxon>Natronincolaceae</taxon>
        <taxon>Alkaliphilus</taxon>
    </lineage>
</organism>
<evidence type="ECO:0000313" key="2">
    <source>
        <dbReference type="Proteomes" id="UP001314796"/>
    </source>
</evidence>
<dbReference type="EMBL" id="JAFBEE010000002">
    <property type="protein sequence ID" value="MBM7613941.1"/>
    <property type="molecule type" value="Genomic_DNA"/>
</dbReference>
<proteinExistence type="predicted"/>
<dbReference type="Proteomes" id="UP001314796">
    <property type="component" value="Unassembled WGS sequence"/>
</dbReference>
<keyword evidence="2" id="KW-1185">Reference proteome</keyword>
<name>A0ABS2NM37_9FIRM</name>
<accession>A0ABS2NM37</accession>